<dbReference type="GO" id="GO:0008483">
    <property type="term" value="F:transaminase activity"/>
    <property type="evidence" value="ECO:0007669"/>
    <property type="project" value="UniProtKB-KW"/>
</dbReference>
<organism evidence="1 2">
    <name type="scientific">Granulicella sibirica</name>
    <dbReference type="NCBI Taxonomy" id="2479048"/>
    <lineage>
        <taxon>Bacteria</taxon>
        <taxon>Pseudomonadati</taxon>
        <taxon>Acidobacteriota</taxon>
        <taxon>Terriglobia</taxon>
        <taxon>Terriglobales</taxon>
        <taxon>Acidobacteriaceae</taxon>
        <taxon>Granulicella</taxon>
    </lineage>
</organism>
<protein>
    <submittedName>
        <fullName evidence="1">Serine--glyoxylate aminotransferase</fullName>
    </submittedName>
</protein>
<dbReference type="EMBL" id="RDSM01000001">
    <property type="protein sequence ID" value="RXH58964.1"/>
    <property type="molecule type" value="Genomic_DNA"/>
</dbReference>
<comment type="caution">
    <text evidence="1">The sequence shown here is derived from an EMBL/GenBank/DDBJ whole genome shotgun (WGS) entry which is preliminary data.</text>
</comment>
<sequence length="62" mass="7018">MPRSAGELLKAALKLETRVVFMRANEIYTGVRHCVPAVAKLLKDQHSGHSKKRDSCWERLGQ</sequence>
<keyword evidence="1" id="KW-0808">Transferase</keyword>
<reference evidence="2" key="2">
    <citation type="submission" date="2019-02" db="EMBL/GenBank/DDBJ databases">
        <title>Granulicella sibirica sp. nov., a psychrotolerant acidobacterium isolated from an organic soil layer in forested tundra, West Siberia.</title>
        <authorList>
            <person name="Oshkin I.Y."/>
            <person name="Kulichevskaya I.S."/>
            <person name="Rijpstra W.I.C."/>
            <person name="Sinninghe Damste J.S."/>
            <person name="Rakitin A.L."/>
            <person name="Ravin N.V."/>
            <person name="Dedysh S.N."/>
        </authorList>
    </citation>
    <scope>NUCLEOTIDE SEQUENCE [LARGE SCALE GENOMIC DNA]</scope>
    <source>
        <strain evidence="2">AF10</strain>
    </source>
</reference>
<dbReference type="AlphaFoldDB" id="A0A4V1L6E3"/>
<accession>A0A4V1L6E3</accession>
<evidence type="ECO:0000313" key="2">
    <source>
        <dbReference type="Proteomes" id="UP000289437"/>
    </source>
</evidence>
<reference evidence="1 2" key="1">
    <citation type="submission" date="2018-11" db="EMBL/GenBank/DDBJ databases">
        <authorList>
            <person name="Mardanov A.V."/>
            <person name="Ravin N.V."/>
            <person name="Dedysh S.N."/>
        </authorList>
    </citation>
    <scope>NUCLEOTIDE SEQUENCE [LARGE SCALE GENOMIC DNA]</scope>
    <source>
        <strain evidence="1 2">AF10</strain>
    </source>
</reference>
<proteinExistence type="predicted"/>
<name>A0A4V1L6E3_9BACT</name>
<keyword evidence="2" id="KW-1185">Reference proteome</keyword>
<keyword evidence="1" id="KW-0032">Aminotransferase</keyword>
<dbReference type="Proteomes" id="UP000289437">
    <property type="component" value="Unassembled WGS sequence"/>
</dbReference>
<evidence type="ECO:0000313" key="1">
    <source>
        <dbReference type="EMBL" id="RXH58964.1"/>
    </source>
</evidence>
<gene>
    <name evidence="1" type="ORF">GRAN_2274</name>
</gene>